<dbReference type="InterPro" id="IPR012910">
    <property type="entry name" value="Plug_dom"/>
</dbReference>
<evidence type="ECO:0000256" key="8">
    <source>
        <dbReference type="ARBA" id="ARBA00023170"/>
    </source>
</evidence>
<dbReference type="PROSITE" id="PS52016">
    <property type="entry name" value="TONB_DEPENDENT_REC_3"/>
    <property type="match status" value="1"/>
</dbReference>
<keyword evidence="5" id="KW-0732">Signal</keyword>
<evidence type="ECO:0000259" key="13">
    <source>
        <dbReference type="Pfam" id="PF07715"/>
    </source>
</evidence>
<keyword evidence="8 14" id="KW-0675">Receptor</keyword>
<evidence type="ECO:0000256" key="3">
    <source>
        <dbReference type="ARBA" id="ARBA00022452"/>
    </source>
</evidence>
<dbReference type="EMBL" id="RQYS01000001">
    <property type="protein sequence ID" value="RRD63120.1"/>
    <property type="molecule type" value="Genomic_DNA"/>
</dbReference>
<dbReference type="InterPro" id="IPR037066">
    <property type="entry name" value="Plug_dom_sf"/>
</dbReference>
<dbReference type="Gene3D" id="2.170.130.10">
    <property type="entry name" value="TonB-dependent receptor, plug domain"/>
    <property type="match status" value="1"/>
</dbReference>
<keyword evidence="9 10" id="KW-0998">Cell outer membrane</keyword>
<sequence length="669" mass="77132">MVLSLRRKIQYGLLGCLCVCDHTMGQNRLDSVQQLKEIIVTAPAFKEVIPSQTLSGKELENLNGHSVADALRYFSGIQLKDYGGVGGLKTVNIRSMGTNHLGVFYDGIELSNAQNGQVDLGMYSLENMDEISLYNGQKSEIFQSAKDFGAAGTLYLRSRRPRFADGKNTHLRATAKAGSFDVINPSLLFEHRISQKLSASFSAEWLNGSGKYTFRYRRINPAGDIAYDTTAVRENGDINATRMEAGLYGTINDGTWNVKLYNYNSERGIPGAIVNNVWRRGERVWDTNSFLQGSFVNEFSSRFKMRINTKYAFYRTHYVNNDDKLIHVDNLYKQRELYFSSSYLYSLSKHWETSLAYDMQWNKMHAEMYGFVYPERFTHLLSAATALHVRKIKVQASLLATWVKDHVRTGPTPPSHQILTPATFMSYQPLEKHGLNIRAFYKRIFRMPTFNDLYYADMGNSKLTPEYVTQHNIGLMYGKEWKNTFVRNFRIQTDGYYNQVRDKIIAYPKGQQFRWTMLNLGNVEIKGIDMQAETTISLSSQWDITAKIQYTWQKAQDFTDPSDTYYGHQIPYIPRHSGSAILQAAYNGWNLNYSFIYVGERYNQQENIRYNYTQPWYTSDASIAKSFKTKFGEWKAALEVNNLLSQDYDVILNYPMPKRNYRISLTVEL</sequence>
<dbReference type="Gene3D" id="2.40.170.20">
    <property type="entry name" value="TonB-dependent receptor, beta-barrel domain"/>
    <property type="match status" value="1"/>
</dbReference>
<comment type="subcellular location">
    <subcellularLocation>
        <location evidence="1 10">Cell outer membrane</location>
        <topology evidence="1 10">Multi-pass membrane protein</topology>
    </subcellularLocation>
</comment>
<feature type="domain" description="TonB-dependent receptor plug" evidence="13">
    <location>
        <begin position="50"/>
        <end position="143"/>
    </location>
</feature>
<dbReference type="InterPro" id="IPR000531">
    <property type="entry name" value="Beta-barrel_TonB"/>
</dbReference>
<evidence type="ECO:0000313" key="14">
    <source>
        <dbReference type="EMBL" id="RRD63120.1"/>
    </source>
</evidence>
<keyword evidence="3 10" id="KW-1134">Transmembrane beta strand</keyword>
<keyword evidence="2 10" id="KW-0813">Transport</keyword>
<name>A0A3P1XYJ4_TANFO</name>
<protein>
    <submittedName>
        <fullName evidence="14">TonB-dependent receptor</fullName>
    </submittedName>
</protein>
<keyword evidence="7 10" id="KW-0472">Membrane</keyword>
<dbReference type="Pfam" id="PF00593">
    <property type="entry name" value="TonB_dep_Rec_b-barrel"/>
    <property type="match status" value="1"/>
</dbReference>
<dbReference type="GO" id="GO:0009279">
    <property type="term" value="C:cell outer membrane"/>
    <property type="evidence" value="ECO:0007669"/>
    <property type="project" value="UniProtKB-SubCell"/>
</dbReference>
<evidence type="ECO:0000256" key="4">
    <source>
        <dbReference type="ARBA" id="ARBA00022692"/>
    </source>
</evidence>
<keyword evidence="6 11" id="KW-0798">TonB box</keyword>
<evidence type="ECO:0000256" key="2">
    <source>
        <dbReference type="ARBA" id="ARBA00022448"/>
    </source>
</evidence>
<dbReference type="PANTHER" id="PTHR30069:SF29">
    <property type="entry name" value="HEMOGLOBIN AND HEMOGLOBIN-HAPTOGLOBIN-BINDING PROTEIN 1-RELATED"/>
    <property type="match status" value="1"/>
</dbReference>
<evidence type="ECO:0000256" key="9">
    <source>
        <dbReference type="ARBA" id="ARBA00023237"/>
    </source>
</evidence>
<dbReference type="Proteomes" id="UP000278609">
    <property type="component" value="Unassembled WGS sequence"/>
</dbReference>
<dbReference type="OrthoDB" id="9762903at2"/>
<evidence type="ECO:0000256" key="6">
    <source>
        <dbReference type="ARBA" id="ARBA00023077"/>
    </source>
</evidence>
<reference evidence="14 15" key="1">
    <citation type="submission" date="2018-11" db="EMBL/GenBank/DDBJ databases">
        <title>Genomes From Bacteria Associated with the Canine Oral Cavity: a Test Case for Automated Genome-Based Taxonomic Assignment.</title>
        <authorList>
            <person name="Coil D.A."/>
            <person name="Jospin G."/>
            <person name="Darling A.E."/>
            <person name="Wallis C."/>
            <person name="Davis I.J."/>
            <person name="Harris S."/>
            <person name="Eisen J.A."/>
            <person name="Holcombe L.J."/>
            <person name="O'Flynn C."/>
        </authorList>
    </citation>
    <scope>NUCLEOTIDE SEQUENCE [LARGE SCALE GENOMIC DNA]</scope>
    <source>
        <strain evidence="14 15">OH2617_COT-023</strain>
    </source>
</reference>
<keyword evidence="4 10" id="KW-0812">Transmembrane</keyword>
<organism evidence="14 15">
    <name type="scientific">Tannerella forsythia</name>
    <name type="common">Bacteroides forsythus</name>
    <dbReference type="NCBI Taxonomy" id="28112"/>
    <lineage>
        <taxon>Bacteria</taxon>
        <taxon>Pseudomonadati</taxon>
        <taxon>Bacteroidota</taxon>
        <taxon>Bacteroidia</taxon>
        <taxon>Bacteroidales</taxon>
        <taxon>Tannerellaceae</taxon>
        <taxon>Tannerella</taxon>
    </lineage>
</organism>
<evidence type="ECO:0000256" key="5">
    <source>
        <dbReference type="ARBA" id="ARBA00022729"/>
    </source>
</evidence>
<evidence type="ECO:0000256" key="10">
    <source>
        <dbReference type="PROSITE-ProRule" id="PRU01360"/>
    </source>
</evidence>
<evidence type="ECO:0000256" key="7">
    <source>
        <dbReference type="ARBA" id="ARBA00023136"/>
    </source>
</evidence>
<dbReference type="GO" id="GO:0044718">
    <property type="term" value="P:siderophore transmembrane transport"/>
    <property type="evidence" value="ECO:0007669"/>
    <property type="project" value="TreeGrafter"/>
</dbReference>
<comment type="caution">
    <text evidence="14">The sequence shown here is derived from an EMBL/GenBank/DDBJ whole genome shotgun (WGS) entry which is preliminary data.</text>
</comment>
<dbReference type="InterPro" id="IPR039426">
    <property type="entry name" value="TonB-dep_rcpt-like"/>
</dbReference>
<comment type="similarity">
    <text evidence="10 11">Belongs to the TonB-dependent receptor family.</text>
</comment>
<dbReference type="InterPro" id="IPR036942">
    <property type="entry name" value="Beta-barrel_TonB_sf"/>
</dbReference>
<feature type="domain" description="TonB-dependent receptor-like beta-barrel" evidence="12">
    <location>
        <begin position="244"/>
        <end position="643"/>
    </location>
</feature>
<dbReference type="Pfam" id="PF07715">
    <property type="entry name" value="Plug"/>
    <property type="match status" value="1"/>
</dbReference>
<dbReference type="PANTHER" id="PTHR30069">
    <property type="entry name" value="TONB-DEPENDENT OUTER MEMBRANE RECEPTOR"/>
    <property type="match status" value="1"/>
</dbReference>
<evidence type="ECO:0000259" key="12">
    <source>
        <dbReference type="Pfam" id="PF00593"/>
    </source>
</evidence>
<dbReference type="GO" id="GO:0015344">
    <property type="term" value="F:siderophore uptake transmembrane transporter activity"/>
    <property type="evidence" value="ECO:0007669"/>
    <property type="project" value="TreeGrafter"/>
</dbReference>
<dbReference type="AlphaFoldDB" id="A0A3P1XYJ4"/>
<gene>
    <name evidence="14" type="ORF">EII40_00205</name>
</gene>
<accession>A0A3P1XYJ4</accession>
<dbReference type="SUPFAM" id="SSF56935">
    <property type="entry name" value="Porins"/>
    <property type="match status" value="1"/>
</dbReference>
<evidence type="ECO:0000256" key="1">
    <source>
        <dbReference type="ARBA" id="ARBA00004571"/>
    </source>
</evidence>
<evidence type="ECO:0000256" key="11">
    <source>
        <dbReference type="RuleBase" id="RU003357"/>
    </source>
</evidence>
<evidence type="ECO:0000313" key="15">
    <source>
        <dbReference type="Proteomes" id="UP000278609"/>
    </source>
</evidence>
<proteinExistence type="inferred from homology"/>